<dbReference type="Gene3D" id="3.40.1010.10">
    <property type="entry name" value="Cobalt-precorrin-4 Transmethylase, Domain 1"/>
    <property type="match status" value="1"/>
</dbReference>
<dbReference type="PANTHER" id="PTHR45790">
    <property type="entry name" value="SIROHEME SYNTHASE-RELATED"/>
    <property type="match status" value="1"/>
</dbReference>
<proteinExistence type="inferred from homology"/>
<dbReference type="InterPro" id="IPR014777">
    <property type="entry name" value="4pyrrole_Mease_sub1"/>
</dbReference>
<dbReference type="RefSeq" id="WP_109018445.1">
    <property type="nucleotide sequence ID" value="NZ_AP025028.1"/>
</dbReference>
<evidence type="ECO:0000256" key="1">
    <source>
        <dbReference type="ARBA" id="ARBA00005879"/>
    </source>
</evidence>
<dbReference type="NCBIfam" id="NF004790">
    <property type="entry name" value="PRK06136.1"/>
    <property type="match status" value="1"/>
</dbReference>
<organism evidence="10 11">
    <name type="scientific">Leptospira kobayashii</name>
    <dbReference type="NCBI Taxonomy" id="1917830"/>
    <lineage>
        <taxon>Bacteria</taxon>
        <taxon>Pseudomonadati</taxon>
        <taxon>Spirochaetota</taxon>
        <taxon>Spirochaetia</taxon>
        <taxon>Leptospirales</taxon>
        <taxon>Leptospiraceae</taxon>
        <taxon>Leptospira</taxon>
    </lineage>
</organism>
<dbReference type="SUPFAM" id="SSF53790">
    <property type="entry name" value="Tetrapyrrole methylase"/>
    <property type="match status" value="1"/>
</dbReference>
<dbReference type="InterPro" id="IPR014776">
    <property type="entry name" value="4pyrrole_Mease_sub2"/>
</dbReference>
<evidence type="ECO:0000256" key="7">
    <source>
        <dbReference type="ARBA" id="ARBA00025705"/>
    </source>
</evidence>
<evidence type="ECO:0000256" key="8">
    <source>
        <dbReference type="RuleBase" id="RU003960"/>
    </source>
</evidence>
<dbReference type="Gene3D" id="3.30.950.10">
    <property type="entry name" value="Methyltransferase, Cobalt-precorrin-4 Transmethylase, Domain 2"/>
    <property type="match status" value="1"/>
</dbReference>
<evidence type="ECO:0000259" key="9">
    <source>
        <dbReference type="Pfam" id="PF00590"/>
    </source>
</evidence>
<evidence type="ECO:0000256" key="5">
    <source>
        <dbReference type="ARBA" id="ARBA00022691"/>
    </source>
</evidence>
<evidence type="ECO:0000256" key="3">
    <source>
        <dbReference type="ARBA" id="ARBA00022603"/>
    </source>
</evidence>
<dbReference type="PANTHER" id="PTHR45790:SF3">
    <property type="entry name" value="S-ADENOSYL-L-METHIONINE-DEPENDENT UROPORPHYRINOGEN III METHYLTRANSFERASE, CHLOROPLASTIC"/>
    <property type="match status" value="1"/>
</dbReference>
<name>A0ABN6KES9_9LEPT</name>
<evidence type="ECO:0000256" key="6">
    <source>
        <dbReference type="ARBA" id="ARBA00023244"/>
    </source>
</evidence>
<evidence type="ECO:0000256" key="2">
    <source>
        <dbReference type="ARBA" id="ARBA00012162"/>
    </source>
</evidence>
<sequence>MDPQIKTEPFPKSGRGFVSFVGGGPGSVDLLTVRGLDRIQKAEVILYDALLDSSYLEIFPDHAICLYVGKRSGQHSRTQEEINSLLTEYALSDKRVVRLKGGDPSIFGRLAEELEALKKSNIPFEIIPGISSVTAGAAALETSLTLRGISRQVIILDGHTILEDEKSWSGMENFQGTIAILMGTGKIKELAEKLIDKGISPNTPMALVENISGKNEIFSITTLDEAKTKGIQKISTGPGILYVGEAIRIRPNQKSSEQITTVIR</sequence>
<feature type="domain" description="Tetrapyrrole methylase" evidence="9">
    <location>
        <begin position="18"/>
        <end position="226"/>
    </location>
</feature>
<keyword evidence="11" id="KW-1185">Reference proteome</keyword>
<keyword evidence="5" id="KW-0949">S-adenosyl-L-methionine</keyword>
<dbReference type="CDD" id="cd11642">
    <property type="entry name" value="SUMT"/>
    <property type="match status" value="1"/>
</dbReference>
<dbReference type="InterPro" id="IPR050161">
    <property type="entry name" value="Siro_Cobalamin_biosynth"/>
</dbReference>
<dbReference type="InterPro" id="IPR000878">
    <property type="entry name" value="4pyrrol_Mease"/>
</dbReference>
<keyword evidence="3 8" id="KW-0489">Methyltransferase</keyword>
<dbReference type="Pfam" id="PF00590">
    <property type="entry name" value="TP_methylase"/>
    <property type="match status" value="1"/>
</dbReference>
<protein>
    <recommendedName>
        <fullName evidence="2">uroporphyrinogen-III C-methyltransferase</fullName>
        <ecNumber evidence="2">2.1.1.107</ecNumber>
    </recommendedName>
</protein>
<comment type="similarity">
    <text evidence="1 8">Belongs to the precorrin methyltransferase family.</text>
</comment>
<dbReference type="InterPro" id="IPR035996">
    <property type="entry name" value="4pyrrol_Methylase_sf"/>
</dbReference>
<dbReference type="Proteomes" id="UP000245263">
    <property type="component" value="Chromosome 1"/>
</dbReference>
<evidence type="ECO:0000313" key="11">
    <source>
        <dbReference type="Proteomes" id="UP000245263"/>
    </source>
</evidence>
<evidence type="ECO:0000256" key="4">
    <source>
        <dbReference type="ARBA" id="ARBA00022679"/>
    </source>
</evidence>
<evidence type="ECO:0000313" key="10">
    <source>
        <dbReference type="EMBL" id="BDA78201.1"/>
    </source>
</evidence>
<dbReference type="PROSITE" id="PS00840">
    <property type="entry name" value="SUMT_2"/>
    <property type="match status" value="1"/>
</dbReference>
<dbReference type="EMBL" id="AP025028">
    <property type="protein sequence ID" value="BDA78201.1"/>
    <property type="molecule type" value="Genomic_DNA"/>
</dbReference>
<gene>
    <name evidence="10" type="ORF">LPTSP3_g11310</name>
</gene>
<keyword evidence="6" id="KW-0627">Porphyrin biosynthesis</keyword>
<dbReference type="InterPro" id="IPR006366">
    <property type="entry name" value="CobA/CysG_C"/>
</dbReference>
<keyword evidence="4 8" id="KW-0808">Transferase</keyword>
<dbReference type="EC" id="2.1.1.107" evidence="2"/>
<reference evidence="10 11" key="1">
    <citation type="submission" date="2021-08" db="EMBL/GenBank/DDBJ databases">
        <title>Complete genome sequence of Leptospira kobayashii strain E30.</title>
        <authorList>
            <person name="Nakao R."/>
            <person name="Nakamura S."/>
            <person name="Masuzawa T."/>
            <person name="Koizumi N."/>
        </authorList>
    </citation>
    <scope>NUCLEOTIDE SEQUENCE [LARGE SCALE GENOMIC DNA]</scope>
    <source>
        <strain evidence="10 11">E30</strain>
    </source>
</reference>
<dbReference type="InterPro" id="IPR003043">
    <property type="entry name" value="Uropor_MeTrfase_CS"/>
</dbReference>
<accession>A0ABN6KES9</accession>
<comment type="pathway">
    <text evidence="7">Porphyrin-containing compound metabolism; siroheme biosynthesis; precorrin-2 from uroporphyrinogen III: step 1/1.</text>
</comment>
<dbReference type="NCBIfam" id="TIGR01469">
    <property type="entry name" value="cobA_cysG_Cterm"/>
    <property type="match status" value="1"/>
</dbReference>